<dbReference type="EMBL" id="CP000575">
    <property type="protein sequence ID" value="ABN69682.1"/>
    <property type="molecule type" value="Genomic_DNA"/>
</dbReference>
<dbReference type="AlphaFoldDB" id="A3DM22"/>
<dbReference type="OrthoDB" id="18496at2157"/>
<dbReference type="Proteomes" id="UP000000254">
    <property type="component" value="Chromosome"/>
</dbReference>
<reference evidence="2" key="1">
    <citation type="journal article" date="2009" name="BMC Genomics">
        <title>The complete genome sequence of Staphylothermus marinus reveals differences in sulfur metabolism among heterotrophic Crenarchaeota.</title>
        <authorList>
            <person name="Anderson I.J."/>
            <person name="Dharmarajan L."/>
            <person name="Rodriguez J."/>
            <person name="Hooper S."/>
            <person name="Porat I."/>
            <person name="Ulrich L.E."/>
            <person name="Elkins J.G."/>
            <person name="Mavromatis K."/>
            <person name="Sun H."/>
            <person name="Land M."/>
            <person name="Lapidus A."/>
            <person name="Lucas S."/>
            <person name="Barry K."/>
            <person name="Huber H."/>
            <person name="Zhulin I.B."/>
            <person name="Whitman W.B."/>
            <person name="Mukhopadhyay B."/>
            <person name="Woese C."/>
            <person name="Bristow J."/>
            <person name="Kyrpides N."/>
        </authorList>
    </citation>
    <scope>NUCLEOTIDE SEQUENCE [LARGE SCALE GENOMIC DNA]</scope>
    <source>
        <strain evidence="2">ATCC 43588 / DSM 3639 / JCM 9404 / F1</strain>
    </source>
</reference>
<dbReference type="InterPro" id="IPR007555">
    <property type="entry name" value="DUF499"/>
</dbReference>
<evidence type="ECO:0008006" key="3">
    <source>
        <dbReference type="Google" id="ProtNLM"/>
    </source>
</evidence>
<evidence type="ECO:0000313" key="1">
    <source>
        <dbReference type="EMBL" id="ABN69682.1"/>
    </source>
</evidence>
<proteinExistence type="predicted"/>
<dbReference type="eggNOG" id="arCOG00887">
    <property type="taxonomic scope" value="Archaea"/>
</dbReference>
<dbReference type="HOGENOM" id="CLU_280048_0_0_2"/>
<dbReference type="RefSeq" id="WP_011838873.1">
    <property type="nucleotide sequence ID" value="NC_009033.1"/>
</dbReference>
<dbReference type="Pfam" id="PF04465">
    <property type="entry name" value="DUF499"/>
    <property type="match status" value="1"/>
</dbReference>
<evidence type="ECO:0000313" key="2">
    <source>
        <dbReference type="Proteomes" id="UP000000254"/>
    </source>
</evidence>
<keyword evidence="2" id="KW-1185">Reference proteome</keyword>
<protein>
    <recommendedName>
        <fullName evidence="3">DUF499 domain-containing protein</fullName>
    </recommendedName>
</protein>
<dbReference type="KEGG" id="smr:Smar_0575"/>
<accession>A3DM22</accession>
<reference evidence="1 2" key="2">
    <citation type="journal article" date="2009" name="Stand. Genomic Sci.">
        <title>Complete genome sequence of Staphylothermus marinus Stetter and Fiala 1986 type strain F1.</title>
        <authorList>
            <person name="Anderson I.J."/>
            <person name="Sun H."/>
            <person name="Lapidus A."/>
            <person name="Copeland A."/>
            <person name="Glavina Del Rio T."/>
            <person name="Tice H."/>
            <person name="Dalin E."/>
            <person name="Lucas S."/>
            <person name="Barry K."/>
            <person name="Land M."/>
            <person name="Richardson P."/>
            <person name="Huber H."/>
            <person name="Kyrpides N.C."/>
        </authorList>
    </citation>
    <scope>NUCLEOTIDE SEQUENCE [LARGE SCALE GENOMIC DNA]</scope>
    <source>
        <strain evidence="2">ATCC 43588 / DSM 3639 / JCM 9404 / F1</strain>
    </source>
</reference>
<organism evidence="1 2">
    <name type="scientific">Staphylothermus marinus (strain ATCC 43588 / DSM 3639 / JCM 9404 / F1)</name>
    <dbReference type="NCBI Taxonomy" id="399550"/>
    <lineage>
        <taxon>Archaea</taxon>
        <taxon>Thermoproteota</taxon>
        <taxon>Thermoprotei</taxon>
        <taxon>Desulfurococcales</taxon>
        <taxon>Desulfurococcaceae</taxon>
        <taxon>Staphylothermus</taxon>
    </lineage>
</organism>
<dbReference type="GeneID" id="4907022"/>
<sequence length="1140" mass="132447">MGFKQHVSVRKDVLDPSFDEKLAPEIYEVVYGTAPRIYKDPKEFFKRTYLTDSMRTILLEIGNTLTEGKGRKVYPIIAFFGGGKTHTLLTIYHAVLSPDSTHLLSDEVYKLYRNVKGVEIVVVYGKDSKLAPSPVKPLEKGSRKIKTLWGYLAYRLKRYELVERDDRNETCPDQSVLKELLQGLKVVILVDEILDYIDSILSSKYRNKEGYIREVVRFFDRLAQAVESTNNVLVITIAAEKKPEGIIEPQPRYKRISEFVRDLLDALLRVAGNVYAPISRNTELFNVIKKRLFSEVRVSEANDEIRRLINTYHEFKEVFGDTSKLEKDISETYPFHPSYISVLREIAERVTGNRTRFLMRISRLLLRKLLNSNEDPVLIMPWHIDPVELGVEGLFFMGDYSDYQKIYIDEIIALDKKIPRESAKRNLTKIILRTIFLSTYPYDSLKAEPVFPTSKEIAQMVYEPKFFETNRFKPVDIRDALTEIKISNYTVFLHYDESTDRYWYSRIASIKEWIRREAKRILEENRSYVENLLMENIHKLMTSRLIEIGRSREASVYSMEQFNYVEIFDTKNISVYKYASEAEVPDNSYYKLVAILYNKQEEIEELIYKFRGIERTYANTVVAVTISTRDKLESLLEYQALLRAAEIIMDRINELYSGYAKEIRDIERSIAAYQKRVFENILLTNILNFFDQVYYPVVRGSRRIVEKTYATTSDRSISEKVVSALSSPNIGKIVRSLNFESLKTYLSKVEIEINPGRKISVGDVINVFKTRPELPMIRESRIIDAIKEGVSNLEIALIDEFNRRYFKHIYSPSDITSFTDKDRGEVPTSIRESFIIMHWRDALREMLEEIKRDIEENNGARKDKGILKLNYYVIYRNNKYPIKDIEKFPDWEIILRDGFIVKEENILRTGINLIVEPSYIEISPDDSVDVRIEAQPLGDYRGNIKINVSSDVVTDHGVLEGQVPFKTWIKINGSKIRQQTLITIKAIDDYGNSYEGIIIVKPKTSIIIVEKPGVFEKGDILIGIKSLVNNKNYRDVLELINELNELVNKPDENVFIVNKMELHVESREYGVGNVLFKQADPVIVYEVISDLLGYMGSNISVKGSFEAEFTKEIIINSTLKRMLDKYIRYAGIEVTVVRRK</sequence>
<name>A3DM22_STAMF</name>
<dbReference type="STRING" id="399550.Smar_0575"/>
<gene>
    <name evidence="1" type="ordered locus">Smar_0575</name>
</gene>